<dbReference type="AlphaFoldDB" id="U4LKC5"/>
<accession>U4LKC5</accession>
<dbReference type="EMBL" id="HF935890">
    <property type="protein sequence ID" value="CCX32564.1"/>
    <property type="molecule type" value="Genomic_DNA"/>
</dbReference>
<name>U4LKC5_PYROM</name>
<protein>
    <submittedName>
        <fullName evidence="2">Uncharacterized protein</fullName>
    </submittedName>
</protein>
<evidence type="ECO:0000313" key="3">
    <source>
        <dbReference type="Proteomes" id="UP000018144"/>
    </source>
</evidence>
<reference evidence="2 3" key="1">
    <citation type="journal article" date="2013" name="PLoS Genet.">
        <title>The genome and development-dependent transcriptomes of Pyronema confluens: a window into fungal evolution.</title>
        <authorList>
            <person name="Traeger S."/>
            <person name="Altegoer F."/>
            <person name="Freitag M."/>
            <person name="Gabaldon T."/>
            <person name="Kempken F."/>
            <person name="Kumar A."/>
            <person name="Marcet-Houben M."/>
            <person name="Poggeler S."/>
            <person name="Stajich J.E."/>
            <person name="Nowrousian M."/>
        </authorList>
    </citation>
    <scope>NUCLEOTIDE SEQUENCE [LARGE SCALE GENOMIC DNA]</scope>
    <source>
        <strain evidence="3">CBS 100304</strain>
        <tissue evidence="2">Vegetative mycelium</tissue>
    </source>
</reference>
<dbReference type="PANTHER" id="PTHR42345:SF1">
    <property type="entry name" value="VTC DOMAIN-CONTAINING PROTEIN"/>
    <property type="match status" value="1"/>
</dbReference>
<feature type="region of interest" description="Disordered" evidence="1">
    <location>
        <begin position="111"/>
        <end position="242"/>
    </location>
</feature>
<feature type="compositionally biased region" description="Low complexity" evidence="1">
    <location>
        <begin position="217"/>
        <end position="227"/>
    </location>
</feature>
<organism evidence="2 3">
    <name type="scientific">Pyronema omphalodes (strain CBS 100304)</name>
    <name type="common">Pyronema confluens</name>
    <dbReference type="NCBI Taxonomy" id="1076935"/>
    <lineage>
        <taxon>Eukaryota</taxon>
        <taxon>Fungi</taxon>
        <taxon>Dikarya</taxon>
        <taxon>Ascomycota</taxon>
        <taxon>Pezizomycotina</taxon>
        <taxon>Pezizomycetes</taxon>
        <taxon>Pezizales</taxon>
        <taxon>Pyronemataceae</taxon>
        <taxon>Pyronema</taxon>
    </lineage>
</organism>
<dbReference type="eggNOG" id="ENOG502QPI4">
    <property type="taxonomic scope" value="Eukaryota"/>
</dbReference>
<evidence type="ECO:0000313" key="2">
    <source>
        <dbReference type="EMBL" id="CCX32564.1"/>
    </source>
</evidence>
<sequence length="906" mass="101301">MKSSSAGSAPRYRGHNGSETHTRPHTTVHRESGVHLKGEYIAQWSTPPTTPGPNEYGHHGSHGYGPPPIDTRSVYENSSHVVAHHIPASQVTYAIPQSAVHATSLLSHPQMPVYGFQPPPSPQIQHPPTRQHSHHYQTSSYSNSSHHTHAPYAIEASPVSSHHHQHNPRPAPSLHERSQSDVSQYSLSGYKPSKPRFRIEHEGKALVVLPPRDDDSVPSTPSSPRSPIIHQIEAPPPKRWPPTHYQTDLSKDEAKDYIANGAPKFRGELREISYGPRGHYHFFAFAGQEWDENTDTAAFQCDGFGDMSSTPEGKQTDALERPAMAHAFGIYPGTCTLAYYIAGFGTTFKGDELASRTKVRKLAMIYVLDRLRHLQIKGIEEDIRDAHHVLYEYLLHDGHKYDYAEANKPTWDGQIGDLVGVLCRPSWVDFSIPENQTVAQFLNSDDPSVSNSFFHQLLLSIELYLRIKQKGSASKASVEIMPEKIRWDIMLAQRWLENVEIEPPRKVKSHSRGEGPKSSVGFKFPNKKNQIDALREFAWCLKWPNMRDVEETLEFSEQDDPDNFLEDRSTNCMAWFTGLLLPGKSMPFILMNALVECDGETPPEFKNFDQTVSNIGFQYRGCTFWSWECIVGKVLGAAAGVTQIAGWIGPCSASADLERSEVALINQSPPRCNRITEKSVRRMEIESDPLGPEDDDSYPISNYDPVVASSADPVDSIRIERINFAPSSSNPAGVHRQALEETEEKPIIIFDASITFAITVDKRARSWKVSLRHDTPFIAAYPCQNGPHVLFVDYVYKEVRVDELVEIANWGTSGNEDSDSESETEDIGDVSKVLVIEAYGVPDNEVFARAWCSFWGLPSVTADISKTCMSCAIREAYAALVSVVILVDRTAVDIPIEEVDRLMENL</sequence>
<evidence type="ECO:0000256" key="1">
    <source>
        <dbReference type="SAM" id="MobiDB-lite"/>
    </source>
</evidence>
<dbReference type="STRING" id="1076935.U4LKC5"/>
<gene>
    <name evidence="2" type="ORF">PCON_13404</name>
</gene>
<keyword evidence="3" id="KW-1185">Reference proteome</keyword>
<feature type="compositionally biased region" description="Low complexity" evidence="1">
    <location>
        <begin position="136"/>
        <end position="145"/>
    </location>
</feature>
<dbReference type="Proteomes" id="UP000018144">
    <property type="component" value="Unassembled WGS sequence"/>
</dbReference>
<feature type="compositionally biased region" description="Basic and acidic residues" evidence="1">
    <location>
        <begin position="16"/>
        <end position="38"/>
    </location>
</feature>
<dbReference type="PANTHER" id="PTHR42345">
    <property type="entry name" value="TPR_REGION DOMAIN-CONTAINING PROTEIN"/>
    <property type="match status" value="1"/>
</dbReference>
<dbReference type="OrthoDB" id="6493944at2759"/>
<feature type="region of interest" description="Disordered" evidence="1">
    <location>
        <begin position="1"/>
        <end position="72"/>
    </location>
</feature>
<proteinExistence type="predicted"/>